<feature type="region of interest" description="Disordered" evidence="11">
    <location>
        <begin position="49"/>
        <end position="87"/>
    </location>
</feature>
<comment type="caution">
    <text evidence="17">The sequence shown here is derived from an EMBL/GenBank/DDBJ whole genome shotgun (WGS) entry which is preliminary data.</text>
</comment>
<dbReference type="PANTHER" id="PTHR13793:SF107">
    <property type="entry name" value="BROMODOMAIN-CONTAINING PROTEIN HOMOLOG"/>
    <property type="match status" value="1"/>
</dbReference>
<dbReference type="PRINTS" id="PR00503">
    <property type="entry name" value="BROMODOMAIN"/>
</dbReference>
<keyword evidence="5" id="KW-0862">Zinc</keyword>
<dbReference type="Pfam" id="PF00439">
    <property type="entry name" value="Bromodomain"/>
    <property type="match status" value="1"/>
</dbReference>
<dbReference type="SMART" id="SM00293">
    <property type="entry name" value="PWWP"/>
    <property type="match status" value="1"/>
</dbReference>
<feature type="domain" description="PHD-type" evidence="16">
    <location>
        <begin position="363"/>
        <end position="484"/>
    </location>
</feature>
<keyword evidence="8" id="KW-0539">Nucleus</keyword>
<evidence type="ECO:0000256" key="3">
    <source>
        <dbReference type="ARBA" id="ARBA00022737"/>
    </source>
</evidence>
<evidence type="ECO:0000259" key="13">
    <source>
        <dbReference type="PROSITE" id="PS50016"/>
    </source>
</evidence>
<dbReference type="Pfam" id="PF10513">
    <property type="entry name" value="EPL1"/>
    <property type="match status" value="1"/>
</dbReference>
<feature type="domain" description="Bromo" evidence="12">
    <location>
        <begin position="660"/>
        <end position="730"/>
    </location>
</feature>
<evidence type="ECO:0000256" key="7">
    <source>
        <dbReference type="ARBA" id="ARBA00023117"/>
    </source>
</evidence>
<feature type="region of interest" description="Disordered" evidence="11">
    <location>
        <begin position="125"/>
        <end position="177"/>
    </location>
</feature>
<dbReference type="PROSITE" id="PS50812">
    <property type="entry name" value="PWWP"/>
    <property type="match status" value="1"/>
</dbReference>
<dbReference type="SUPFAM" id="SSF47370">
    <property type="entry name" value="Bromodomain"/>
    <property type="match status" value="1"/>
</dbReference>
<keyword evidence="7 9" id="KW-0103">Bromodomain</keyword>
<organism evidence="17 18">
    <name type="scientific">Clavelina lepadiformis</name>
    <name type="common">Light-bulb sea squirt</name>
    <name type="synonym">Ascidia lepadiformis</name>
    <dbReference type="NCBI Taxonomy" id="159417"/>
    <lineage>
        <taxon>Eukaryota</taxon>
        <taxon>Metazoa</taxon>
        <taxon>Chordata</taxon>
        <taxon>Tunicata</taxon>
        <taxon>Ascidiacea</taxon>
        <taxon>Aplousobranchia</taxon>
        <taxon>Clavelinidae</taxon>
        <taxon>Clavelina</taxon>
    </lineage>
</organism>
<gene>
    <name evidence="17" type="ORF">CVLEPA_LOCUS21127</name>
</gene>
<dbReference type="PROSITE" id="PS01359">
    <property type="entry name" value="ZF_PHD_1"/>
    <property type="match status" value="1"/>
</dbReference>
<dbReference type="InterPro" id="IPR018359">
    <property type="entry name" value="Bromodomain_CS"/>
</dbReference>
<feature type="compositionally biased region" description="Polar residues" evidence="11">
    <location>
        <begin position="164"/>
        <end position="175"/>
    </location>
</feature>
<feature type="compositionally biased region" description="Basic residues" evidence="11">
    <location>
        <begin position="60"/>
        <end position="77"/>
    </location>
</feature>
<feature type="compositionally biased region" description="Low complexity" evidence="11">
    <location>
        <begin position="902"/>
        <end position="913"/>
    </location>
</feature>
<feature type="compositionally biased region" description="Basic residues" evidence="11">
    <location>
        <begin position="1153"/>
        <end position="1165"/>
    </location>
</feature>
<evidence type="ECO:0000256" key="9">
    <source>
        <dbReference type="PROSITE-ProRule" id="PRU00035"/>
    </source>
</evidence>
<dbReference type="InterPro" id="IPR000313">
    <property type="entry name" value="PWWP_dom"/>
</dbReference>
<keyword evidence="3" id="KW-0677">Repeat</keyword>
<feature type="domain" description="C2H2-type" evidence="14">
    <location>
        <begin position="21"/>
        <end position="50"/>
    </location>
</feature>
<dbReference type="PROSITE" id="PS50016">
    <property type="entry name" value="ZF_PHD_2"/>
    <property type="match status" value="1"/>
</dbReference>
<keyword evidence="2" id="KW-0479">Metal-binding</keyword>
<name>A0ABP0GDY5_CLALP</name>
<feature type="region of interest" description="Disordered" evidence="11">
    <location>
        <begin position="886"/>
        <end position="935"/>
    </location>
</feature>
<feature type="compositionally biased region" description="Polar residues" evidence="11">
    <location>
        <begin position="973"/>
        <end position="1002"/>
    </location>
</feature>
<dbReference type="PANTHER" id="PTHR13793">
    <property type="entry name" value="PHD FINGER PROTEINS"/>
    <property type="match status" value="1"/>
</dbReference>
<dbReference type="PROSITE" id="PS50157">
    <property type="entry name" value="ZINC_FINGER_C2H2_2"/>
    <property type="match status" value="1"/>
</dbReference>
<dbReference type="CDD" id="cd15670">
    <property type="entry name" value="ePHD_BRPF"/>
    <property type="match status" value="1"/>
</dbReference>
<dbReference type="InterPro" id="IPR019786">
    <property type="entry name" value="Zinc_finger_PHD-type_CS"/>
</dbReference>
<evidence type="ECO:0000256" key="4">
    <source>
        <dbReference type="ARBA" id="ARBA00022771"/>
    </source>
</evidence>
<reference evidence="17 18" key="1">
    <citation type="submission" date="2024-02" db="EMBL/GenBank/DDBJ databases">
        <authorList>
            <person name="Daric V."/>
            <person name="Darras S."/>
        </authorList>
    </citation>
    <scope>NUCLEOTIDE SEQUENCE [LARGE SCALE GENOMIC DNA]</scope>
</reference>
<evidence type="ECO:0000256" key="8">
    <source>
        <dbReference type="ARBA" id="ARBA00023242"/>
    </source>
</evidence>
<feature type="region of interest" description="Disordered" evidence="11">
    <location>
        <begin position="189"/>
        <end position="211"/>
    </location>
</feature>
<feature type="compositionally biased region" description="Polar residues" evidence="11">
    <location>
        <begin position="1016"/>
        <end position="1038"/>
    </location>
</feature>
<evidence type="ECO:0000256" key="5">
    <source>
        <dbReference type="ARBA" id="ARBA00022833"/>
    </source>
</evidence>
<evidence type="ECO:0000313" key="18">
    <source>
        <dbReference type="Proteomes" id="UP001642483"/>
    </source>
</evidence>
<evidence type="ECO:0000256" key="6">
    <source>
        <dbReference type="ARBA" id="ARBA00022990"/>
    </source>
</evidence>
<keyword evidence="1" id="KW-0597">Phosphoprotein</keyword>
<evidence type="ECO:0000259" key="12">
    <source>
        <dbReference type="PROSITE" id="PS50014"/>
    </source>
</evidence>
<dbReference type="InterPro" id="IPR013087">
    <property type="entry name" value="Znf_C2H2_type"/>
</dbReference>
<dbReference type="InterPro" id="IPR050701">
    <property type="entry name" value="Histone_Mod_Regulator"/>
</dbReference>
<evidence type="ECO:0008006" key="19">
    <source>
        <dbReference type="Google" id="ProtNLM"/>
    </source>
</evidence>
<feature type="domain" description="PWWP" evidence="15">
    <location>
        <begin position="1225"/>
        <end position="1308"/>
    </location>
</feature>
<feature type="region of interest" description="Disordered" evidence="11">
    <location>
        <begin position="1120"/>
        <end position="1218"/>
    </location>
</feature>
<dbReference type="Gene3D" id="1.20.920.10">
    <property type="entry name" value="Bromodomain-like"/>
    <property type="match status" value="1"/>
</dbReference>
<dbReference type="Gene3D" id="3.30.40.10">
    <property type="entry name" value="Zinc/RING finger domain, C3HC4 (zinc finger)"/>
    <property type="match status" value="2"/>
</dbReference>
<dbReference type="CDD" id="cd15572">
    <property type="entry name" value="PHD_BRPF"/>
    <property type="match status" value="1"/>
</dbReference>
<dbReference type="SMART" id="SM00297">
    <property type="entry name" value="BROMO"/>
    <property type="match status" value="1"/>
</dbReference>
<dbReference type="InterPro" id="IPR034732">
    <property type="entry name" value="EPHD"/>
</dbReference>
<dbReference type="EMBL" id="CAWYQH010000108">
    <property type="protein sequence ID" value="CAK8689163.1"/>
    <property type="molecule type" value="Genomic_DNA"/>
</dbReference>
<evidence type="ECO:0000259" key="15">
    <source>
        <dbReference type="PROSITE" id="PS50812"/>
    </source>
</evidence>
<evidence type="ECO:0000256" key="2">
    <source>
        <dbReference type="ARBA" id="ARBA00022723"/>
    </source>
</evidence>
<dbReference type="PROSITE" id="PS50014">
    <property type="entry name" value="BROMODOMAIN_2"/>
    <property type="match status" value="1"/>
</dbReference>
<evidence type="ECO:0000256" key="10">
    <source>
        <dbReference type="PROSITE-ProRule" id="PRU00042"/>
    </source>
</evidence>
<dbReference type="Proteomes" id="UP001642483">
    <property type="component" value="Unassembled WGS sequence"/>
</dbReference>
<feature type="compositionally biased region" description="Basic and acidic residues" evidence="11">
    <location>
        <begin position="915"/>
        <end position="926"/>
    </location>
</feature>
<evidence type="ECO:0000256" key="1">
    <source>
        <dbReference type="ARBA" id="ARBA00022553"/>
    </source>
</evidence>
<dbReference type="SUPFAM" id="SSF63748">
    <property type="entry name" value="Tudor/PWWP/MBT"/>
    <property type="match status" value="1"/>
</dbReference>
<dbReference type="InterPro" id="IPR013083">
    <property type="entry name" value="Znf_RING/FYVE/PHD"/>
</dbReference>
<evidence type="ECO:0000259" key="16">
    <source>
        <dbReference type="PROSITE" id="PS51805"/>
    </source>
</evidence>
<dbReference type="Gene3D" id="2.30.30.140">
    <property type="match status" value="1"/>
</dbReference>
<dbReference type="InterPro" id="IPR011011">
    <property type="entry name" value="Znf_FYVE_PHD"/>
</dbReference>
<dbReference type="SMART" id="SM00249">
    <property type="entry name" value="PHD"/>
    <property type="match status" value="2"/>
</dbReference>
<keyword evidence="6" id="KW-0007">Acetylation</keyword>
<dbReference type="InterPro" id="IPR036427">
    <property type="entry name" value="Bromodomain-like_sf"/>
</dbReference>
<dbReference type="SUPFAM" id="SSF57903">
    <property type="entry name" value="FYVE/PHD zinc finger"/>
    <property type="match status" value="1"/>
</dbReference>
<keyword evidence="18" id="KW-1185">Reference proteome</keyword>
<dbReference type="PROSITE" id="PS51805">
    <property type="entry name" value="EPHD"/>
    <property type="match status" value="1"/>
</dbReference>
<proteinExistence type="predicted"/>
<dbReference type="InterPro" id="IPR019542">
    <property type="entry name" value="Enhancer_polycomb-like_N"/>
</dbReference>
<evidence type="ECO:0000256" key="11">
    <source>
        <dbReference type="SAM" id="MobiDB-lite"/>
    </source>
</evidence>
<feature type="compositionally biased region" description="Basic and acidic residues" evidence="11">
    <location>
        <begin position="139"/>
        <end position="148"/>
    </location>
</feature>
<evidence type="ECO:0000259" key="14">
    <source>
        <dbReference type="PROSITE" id="PS50157"/>
    </source>
</evidence>
<feature type="region of interest" description="Disordered" evidence="11">
    <location>
        <begin position="964"/>
        <end position="1040"/>
    </location>
</feature>
<dbReference type="InterPro" id="IPR001965">
    <property type="entry name" value="Znf_PHD"/>
</dbReference>
<protein>
    <recommendedName>
        <fullName evidence="19">Peregrin</fullName>
    </recommendedName>
</protein>
<dbReference type="PROSITE" id="PS00028">
    <property type="entry name" value="ZINC_FINGER_C2H2_1"/>
    <property type="match status" value="1"/>
</dbReference>
<feature type="region of interest" description="Disordered" evidence="11">
    <location>
        <begin position="1342"/>
        <end position="1366"/>
    </location>
</feature>
<dbReference type="InterPro" id="IPR019787">
    <property type="entry name" value="Znf_PHD-finger"/>
</dbReference>
<accession>A0ABP0GDY5</accession>
<evidence type="ECO:0000313" key="17">
    <source>
        <dbReference type="EMBL" id="CAK8689163.1"/>
    </source>
</evidence>
<dbReference type="Pfam" id="PF13831">
    <property type="entry name" value="PHD_2"/>
    <property type="match status" value="1"/>
</dbReference>
<dbReference type="PROSITE" id="PS00633">
    <property type="entry name" value="BROMODOMAIN_1"/>
    <property type="match status" value="1"/>
</dbReference>
<dbReference type="Pfam" id="PF13832">
    <property type="entry name" value="zf-HC5HC2H_2"/>
    <property type="match status" value="1"/>
</dbReference>
<sequence length="1366" mass="154496">MDEMFDVEAFLRTLRATKPPWECPKCGKIYKSFSGMEYHLQNFDHTFQQTPVHKPMTASRKSKLKFSKKKKNSRLNRRSPSPLDFTTSTRDTLTWAEAQRMVEVESEGKIYRLNISDKLDIISDSDIDKEDDSNGNDAASDKTDDENKSNATPKKKTDVEKNNLDTPSKASSAINSKDLKNVTLPKYESNAQPGLLNQPASPSKLPKPSFRLLPDYEKENVDAPERSSAYYRYIEKTAEDLEEEIEYDMDEEDAVWLELMNEHRSSEGLSLVTHNQLELLMDRFEKESYFEQARTGAGSQGTQAMIDEDAVCCVCNDGECQNSNVILFCDMCNLAVHQECYGVPYIPEGQWLCRRCLQSPSCPVDCCLCPSRSGAFKQTDDGRWSHVVCALWVPEVGFANTVFLEPIDGLKNIPAARWRLTCYVCKQRNVGACIQCHRANCYTAFHVTCAQQAGLYMKMEPVRESGRNGMTVTVKKEAYCDAHTPLDASPRQNRINGQLVSNFDEKRPNDKMKKARKMLAEKRHELPHIAIPYIPRDRMTSIGRHISIQKKSGFLQRLLSYWTLKRQSRNGVPLLRRLQSHVHPHRPQDPEAESQQHVLVEQLKYWHRLRHDLERARLLIELIRKREKLKRETIRISQVASELQLTPFVVLLRRVLNKLKSVDVAKVFAEPVKPKEAPDYHKVIKQPMDFSTMASKIENQKYKTLDDFETDFNLVINNCMQYNTRDTIFYRLAVKMRDHGGAVLRAARREIERVGFDFEAGMLLSKTPEKIAAQVIDEETRSKLSLQEQLDVVYERLDQAILNSRKTRKIRTEISALKRRIFQQNHKDLKRQSVQPQTEQKCSPNQIALLRRFSADDVDDISNTTESEAVISDVGASIKISPRVRPTTFSKKGLGGRKRLWSSRTSSSGSSVSEPKIKKGHLERSESCPVPNETKSENSALCKRLSCNSTNASFDDLADNKLITTDKQRRSSEISTASTPKSNQSSGQNSPASNNSGTSVSRRTAVLFRKKPKPQNPSHPGTDSLPDFNSSGTNGNLSETKRGSLCIDVGNGNVAHPTSVTRTRSVGGQITDIVRKRKLSSPDDGSVFKEALLNGFDCTSGDGPVFKDNITSRRRESFQAYREELPSTRSTSDSDTTSSAGSLGRKNEASNPTRKRKSPKKKRSRNSSVTSNRQSDATSEETSNDDRPGLILGENAGHAGHIRKQSYTSTTEDEMEEEDLPHMAPLDLVWAKCRGYPPYPALLIDPKMPRSGYCHNGVPIPVPPLDVLQVGNKQMENGNLRIYLVLFFDTKRTWQWLPRNKLEPLGKDQKSDQAKLVEGRRPSLRKNVVAAYKRALLHRSRVTGEIPDSDDDHPDNDVACESAIKE</sequence>
<feature type="domain" description="PHD-type" evidence="13">
    <location>
        <begin position="309"/>
        <end position="359"/>
    </location>
</feature>
<dbReference type="Pfam" id="PF00855">
    <property type="entry name" value="PWWP"/>
    <property type="match status" value="1"/>
</dbReference>
<feature type="compositionally biased region" description="Low complexity" evidence="11">
    <location>
        <begin position="1127"/>
        <end position="1139"/>
    </location>
</feature>
<feature type="compositionally biased region" description="Acidic residues" evidence="11">
    <location>
        <begin position="125"/>
        <end position="134"/>
    </location>
</feature>
<keyword evidence="4 10" id="KW-0863">Zinc-finger</keyword>
<dbReference type="InterPro" id="IPR001487">
    <property type="entry name" value="Bromodomain"/>
</dbReference>